<protein>
    <submittedName>
        <fullName evidence="2">Uncharacterized protein</fullName>
    </submittedName>
</protein>
<sequence length="112" mass="12133">MNDKDCSLVLGFMKWVSKDPSYVTGGKPEYPQELFSAVDLLFLQFLGASCTQRKVSMVSFGRISPNSFLSSILLVVVIIVTVVIVVVILIVVVVAIVGVVIVVAIFRVVVVC</sequence>
<name>A0ABQ5IEB8_9ASTR</name>
<keyword evidence="1" id="KW-0472">Membrane</keyword>
<reference evidence="2" key="1">
    <citation type="journal article" date="2022" name="Int. J. Mol. Sci.">
        <title>Draft Genome of Tanacetum Coccineum: Genomic Comparison of Closely Related Tanacetum-Family Plants.</title>
        <authorList>
            <person name="Yamashiro T."/>
            <person name="Shiraishi A."/>
            <person name="Nakayama K."/>
            <person name="Satake H."/>
        </authorList>
    </citation>
    <scope>NUCLEOTIDE SEQUENCE</scope>
</reference>
<organism evidence="2 3">
    <name type="scientific">Tanacetum coccineum</name>
    <dbReference type="NCBI Taxonomy" id="301880"/>
    <lineage>
        <taxon>Eukaryota</taxon>
        <taxon>Viridiplantae</taxon>
        <taxon>Streptophyta</taxon>
        <taxon>Embryophyta</taxon>
        <taxon>Tracheophyta</taxon>
        <taxon>Spermatophyta</taxon>
        <taxon>Magnoliopsida</taxon>
        <taxon>eudicotyledons</taxon>
        <taxon>Gunneridae</taxon>
        <taxon>Pentapetalae</taxon>
        <taxon>asterids</taxon>
        <taxon>campanulids</taxon>
        <taxon>Asterales</taxon>
        <taxon>Asteraceae</taxon>
        <taxon>Asteroideae</taxon>
        <taxon>Anthemideae</taxon>
        <taxon>Anthemidinae</taxon>
        <taxon>Tanacetum</taxon>
    </lineage>
</organism>
<evidence type="ECO:0000313" key="2">
    <source>
        <dbReference type="EMBL" id="GJT98492.1"/>
    </source>
</evidence>
<dbReference type="Proteomes" id="UP001151760">
    <property type="component" value="Unassembled WGS sequence"/>
</dbReference>
<feature type="transmembrane region" description="Helical" evidence="1">
    <location>
        <begin position="72"/>
        <end position="105"/>
    </location>
</feature>
<gene>
    <name evidence="2" type="ORF">Tco_1094010</name>
</gene>
<accession>A0ABQ5IEB8</accession>
<keyword evidence="1" id="KW-0812">Transmembrane</keyword>
<evidence type="ECO:0000256" key="1">
    <source>
        <dbReference type="SAM" id="Phobius"/>
    </source>
</evidence>
<dbReference type="EMBL" id="BQNB010020680">
    <property type="protein sequence ID" value="GJT98492.1"/>
    <property type="molecule type" value="Genomic_DNA"/>
</dbReference>
<proteinExistence type="predicted"/>
<keyword evidence="1" id="KW-1133">Transmembrane helix</keyword>
<comment type="caution">
    <text evidence="2">The sequence shown here is derived from an EMBL/GenBank/DDBJ whole genome shotgun (WGS) entry which is preliminary data.</text>
</comment>
<evidence type="ECO:0000313" key="3">
    <source>
        <dbReference type="Proteomes" id="UP001151760"/>
    </source>
</evidence>
<reference evidence="2" key="2">
    <citation type="submission" date="2022-01" db="EMBL/GenBank/DDBJ databases">
        <authorList>
            <person name="Yamashiro T."/>
            <person name="Shiraishi A."/>
            <person name="Satake H."/>
            <person name="Nakayama K."/>
        </authorList>
    </citation>
    <scope>NUCLEOTIDE SEQUENCE</scope>
</reference>
<keyword evidence="3" id="KW-1185">Reference proteome</keyword>